<dbReference type="AlphaFoldDB" id="A0AAV6ZM17"/>
<evidence type="ECO:0000313" key="3">
    <source>
        <dbReference type="Proteomes" id="UP000824782"/>
    </source>
</evidence>
<organism evidence="2 3">
    <name type="scientific">Engystomops pustulosus</name>
    <name type="common">Tungara frog</name>
    <name type="synonym">Physalaemus pustulosus</name>
    <dbReference type="NCBI Taxonomy" id="76066"/>
    <lineage>
        <taxon>Eukaryota</taxon>
        <taxon>Metazoa</taxon>
        <taxon>Chordata</taxon>
        <taxon>Craniata</taxon>
        <taxon>Vertebrata</taxon>
        <taxon>Euteleostomi</taxon>
        <taxon>Amphibia</taxon>
        <taxon>Batrachia</taxon>
        <taxon>Anura</taxon>
        <taxon>Neobatrachia</taxon>
        <taxon>Hyloidea</taxon>
        <taxon>Leptodactylidae</taxon>
        <taxon>Leiuperinae</taxon>
        <taxon>Engystomops</taxon>
    </lineage>
</organism>
<evidence type="ECO:0000313" key="2">
    <source>
        <dbReference type="EMBL" id="KAG8550434.1"/>
    </source>
</evidence>
<dbReference type="EMBL" id="WNYA01000053">
    <property type="protein sequence ID" value="KAG8550434.1"/>
    <property type="molecule type" value="Genomic_DNA"/>
</dbReference>
<dbReference type="InterPro" id="IPR036179">
    <property type="entry name" value="Ig-like_dom_sf"/>
</dbReference>
<evidence type="ECO:0000259" key="1">
    <source>
        <dbReference type="SMART" id="SM00406"/>
    </source>
</evidence>
<dbReference type="Proteomes" id="UP000824782">
    <property type="component" value="Unassembled WGS sequence"/>
</dbReference>
<accession>A0AAV6ZM17</accession>
<dbReference type="InterPro" id="IPR050150">
    <property type="entry name" value="IgV_Light_Chain"/>
</dbReference>
<keyword evidence="3" id="KW-1185">Reference proteome</keyword>
<name>A0AAV6ZM17_ENGPU</name>
<dbReference type="InterPro" id="IPR013106">
    <property type="entry name" value="Ig_V-set"/>
</dbReference>
<dbReference type="PANTHER" id="PTHR23267">
    <property type="entry name" value="IMMUNOGLOBULIN LIGHT CHAIN"/>
    <property type="match status" value="1"/>
</dbReference>
<sequence length="121" mass="13382">MSKDMFGVKATQLITLNTPFPLSPLGVAASWFGIFFSRDREETVTISCTASAGMGSWLVYQQKPGEWPKLLIFGATTQYTGVPDRVTGSGFGTDFEFTIKVTEDDAADYYCQQVAMFPLRQ</sequence>
<protein>
    <recommendedName>
        <fullName evidence="1">Immunoglobulin V-set domain-containing protein</fullName>
    </recommendedName>
</protein>
<feature type="domain" description="Immunoglobulin V-set" evidence="1">
    <location>
        <begin position="43"/>
        <end position="113"/>
    </location>
</feature>
<proteinExistence type="predicted"/>
<comment type="caution">
    <text evidence="2">The sequence shown here is derived from an EMBL/GenBank/DDBJ whole genome shotgun (WGS) entry which is preliminary data.</text>
</comment>
<reference evidence="2" key="1">
    <citation type="thesis" date="2020" institute="ProQuest LLC" country="789 East Eisenhower Parkway, Ann Arbor, MI, USA">
        <title>Comparative Genomics and Chromosome Evolution.</title>
        <authorList>
            <person name="Mudd A.B."/>
        </authorList>
    </citation>
    <scope>NUCLEOTIDE SEQUENCE</scope>
    <source>
        <strain evidence="2">237g6f4</strain>
        <tissue evidence="2">Blood</tissue>
    </source>
</reference>
<gene>
    <name evidence="2" type="ORF">GDO81_025628</name>
</gene>
<dbReference type="Gene3D" id="2.60.40.10">
    <property type="entry name" value="Immunoglobulins"/>
    <property type="match status" value="1"/>
</dbReference>
<dbReference type="SUPFAM" id="SSF48726">
    <property type="entry name" value="Immunoglobulin"/>
    <property type="match status" value="1"/>
</dbReference>
<dbReference type="SMART" id="SM00406">
    <property type="entry name" value="IGv"/>
    <property type="match status" value="1"/>
</dbReference>
<dbReference type="InterPro" id="IPR013783">
    <property type="entry name" value="Ig-like_fold"/>
</dbReference>